<dbReference type="InterPro" id="IPR036388">
    <property type="entry name" value="WH-like_DNA-bd_sf"/>
</dbReference>
<reference evidence="5 6" key="1">
    <citation type="submission" date="2014-08" db="EMBL/GenBank/DDBJ databases">
        <authorList>
            <person name="Moulin Lionel"/>
        </authorList>
    </citation>
    <scope>NUCLEOTIDE SEQUENCE [LARGE SCALE GENOMIC DNA]</scope>
</reference>
<organism evidence="5 6">
    <name type="scientific">Mesorhizobium plurifarium</name>
    <dbReference type="NCBI Taxonomy" id="69974"/>
    <lineage>
        <taxon>Bacteria</taxon>
        <taxon>Pseudomonadati</taxon>
        <taxon>Pseudomonadota</taxon>
        <taxon>Alphaproteobacteria</taxon>
        <taxon>Hyphomicrobiales</taxon>
        <taxon>Phyllobacteriaceae</taxon>
        <taxon>Mesorhizobium</taxon>
    </lineage>
</organism>
<dbReference type="InterPro" id="IPR011711">
    <property type="entry name" value="GntR_C"/>
</dbReference>
<keyword evidence="3" id="KW-0804">Transcription</keyword>
<evidence type="ECO:0000313" key="5">
    <source>
        <dbReference type="EMBL" id="CDX35519.1"/>
    </source>
</evidence>
<dbReference type="Proteomes" id="UP000046373">
    <property type="component" value="Unassembled WGS sequence"/>
</dbReference>
<dbReference type="Pfam" id="PF00392">
    <property type="entry name" value="GntR"/>
    <property type="match status" value="1"/>
</dbReference>
<dbReference type="GO" id="GO:0003677">
    <property type="term" value="F:DNA binding"/>
    <property type="evidence" value="ECO:0007669"/>
    <property type="project" value="UniProtKB-KW"/>
</dbReference>
<dbReference type="EMBL" id="CCNB01000012">
    <property type="protein sequence ID" value="CDX35519.1"/>
    <property type="molecule type" value="Genomic_DNA"/>
</dbReference>
<dbReference type="InterPro" id="IPR008920">
    <property type="entry name" value="TF_FadR/GntR_C"/>
</dbReference>
<protein>
    <submittedName>
        <fullName evidence="5">Transcriptional regulator, GntR family</fullName>
    </submittedName>
</protein>
<dbReference type="InterPro" id="IPR036390">
    <property type="entry name" value="WH_DNA-bd_sf"/>
</dbReference>
<evidence type="ECO:0000259" key="4">
    <source>
        <dbReference type="PROSITE" id="PS50949"/>
    </source>
</evidence>
<dbReference type="SMART" id="SM00895">
    <property type="entry name" value="FCD"/>
    <property type="match status" value="1"/>
</dbReference>
<proteinExistence type="predicted"/>
<name>A0A090EV63_MESPL</name>
<dbReference type="PROSITE" id="PS50949">
    <property type="entry name" value="HTH_GNTR"/>
    <property type="match status" value="1"/>
</dbReference>
<dbReference type="Pfam" id="PF07729">
    <property type="entry name" value="FCD"/>
    <property type="match status" value="1"/>
</dbReference>
<evidence type="ECO:0000256" key="3">
    <source>
        <dbReference type="ARBA" id="ARBA00023163"/>
    </source>
</evidence>
<dbReference type="SUPFAM" id="SSF48008">
    <property type="entry name" value="GntR ligand-binding domain-like"/>
    <property type="match status" value="1"/>
</dbReference>
<dbReference type="Gene3D" id="1.10.10.10">
    <property type="entry name" value="Winged helix-like DNA-binding domain superfamily/Winged helix DNA-binding domain"/>
    <property type="match status" value="1"/>
</dbReference>
<gene>
    <name evidence="5" type="ORF">MPLDJ20_20228</name>
</gene>
<dbReference type="SMART" id="SM00345">
    <property type="entry name" value="HTH_GNTR"/>
    <property type="match status" value="1"/>
</dbReference>
<dbReference type="AlphaFoldDB" id="A0A090EV63"/>
<dbReference type="SUPFAM" id="SSF46785">
    <property type="entry name" value="Winged helix' DNA-binding domain"/>
    <property type="match status" value="1"/>
</dbReference>
<dbReference type="InterPro" id="IPR000524">
    <property type="entry name" value="Tscrpt_reg_HTH_GntR"/>
</dbReference>
<evidence type="ECO:0000313" key="6">
    <source>
        <dbReference type="Proteomes" id="UP000046373"/>
    </source>
</evidence>
<dbReference type="Gene3D" id="1.20.120.530">
    <property type="entry name" value="GntR ligand-binding domain-like"/>
    <property type="match status" value="1"/>
</dbReference>
<keyword evidence="1" id="KW-0805">Transcription regulation</keyword>
<evidence type="ECO:0000256" key="2">
    <source>
        <dbReference type="ARBA" id="ARBA00023125"/>
    </source>
</evidence>
<dbReference type="PANTHER" id="PTHR43537">
    <property type="entry name" value="TRANSCRIPTIONAL REGULATOR, GNTR FAMILY"/>
    <property type="match status" value="1"/>
</dbReference>
<keyword evidence="2" id="KW-0238">DNA-binding</keyword>
<accession>A0A090EV63</accession>
<evidence type="ECO:0000256" key="1">
    <source>
        <dbReference type="ARBA" id="ARBA00023015"/>
    </source>
</evidence>
<dbReference type="GO" id="GO:0003700">
    <property type="term" value="F:DNA-binding transcription factor activity"/>
    <property type="evidence" value="ECO:0007669"/>
    <property type="project" value="InterPro"/>
</dbReference>
<dbReference type="PANTHER" id="PTHR43537:SF45">
    <property type="entry name" value="GNTR FAMILY REGULATORY PROTEIN"/>
    <property type="match status" value="1"/>
</dbReference>
<sequence>MDNRLQHTNLRDQALEVLKLRLISGDLAPGQIYSAASLAAELGVSNSPVREAMLTLVNQGLMEAVKNRGFRIVPLSEKERRNIYDLRLLIEIPSMARLASMKEKVAARRQEFSKIASDMVDCAKKGDIVGYLDADRRFHIGLLDILENDHLTAIVENLRDQSRQYGLKALSESGALVKSAEEHQPILDALIAGDRKLTTKLMTDHLSHHVTDWA</sequence>
<feature type="domain" description="HTH gntR-type" evidence="4">
    <location>
        <begin position="8"/>
        <end position="75"/>
    </location>
</feature>